<organism evidence="12 13">
    <name type="scientific">Hondaea fermentalgiana</name>
    <dbReference type="NCBI Taxonomy" id="2315210"/>
    <lineage>
        <taxon>Eukaryota</taxon>
        <taxon>Sar</taxon>
        <taxon>Stramenopiles</taxon>
        <taxon>Bigyra</taxon>
        <taxon>Labyrinthulomycetes</taxon>
        <taxon>Thraustochytrida</taxon>
        <taxon>Thraustochytriidae</taxon>
        <taxon>Hondaea</taxon>
    </lineage>
</organism>
<feature type="domain" description="Flavoprotein pyridine nucleotide cytochrome reductase-like FAD-binding" evidence="11">
    <location>
        <begin position="972"/>
        <end position="1054"/>
    </location>
</feature>
<dbReference type="SUPFAM" id="SSF143631">
    <property type="entry name" value="ApbE-like"/>
    <property type="match status" value="2"/>
</dbReference>
<dbReference type="SUPFAM" id="SSF63380">
    <property type="entry name" value="Riboflavin synthase domain-like"/>
    <property type="match status" value="1"/>
</dbReference>
<evidence type="ECO:0000256" key="3">
    <source>
        <dbReference type="ARBA" id="ARBA00022827"/>
    </source>
</evidence>
<dbReference type="Proteomes" id="UP000241890">
    <property type="component" value="Unassembled WGS sequence"/>
</dbReference>
<dbReference type="Pfam" id="PF00970">
    <property type="entry name" value="FAD_binding_6"/>
    <property type="match status" value="1"/>
</dbReference>
<dbReference type="InterPro" id="IPR036188">
    <property type="entry name" value="FAD/NAD-bd_sf"/>
</dbReference>
<dbReference type="SUPFAM" id="SSF52343">
    <property type="entry name" value="Ferredoxin reductase-like, C-terminal NADP-linked domain"/>
    <property type="match status" value="1"/>
</dbReference>
<reference evidence="12 13" key="1">
    <citation type="submission" date="2017-12" db="EMBL/GenBank/DDBJ databases">
        <title>Sequencing, de novo assembly and annotation of complete genome of a new Thraustochytrid species, strain FCC1311.</title>
        <authorList>
            <person name="Sedici K."/>
            <person name="Godart F."/>
            <person name="Aiese Cigliano R."/>
            <person name="Sanseverino W."/>
            <person name="Barakat M."/>
            <person name="Ortet P."/>
            <person name="Marechal E."/>
            <person name="Cagnac O."/>
            <person name="Amato A."/>
        </authorList>
    </citation>
    <scope>NUCLEOTIDE SEQUENCE [LARGE SCALE GENOMIC DNA]</scope>
</reference>
<dbReference type="Pfam" id="PF00175">
    <property type="entry name" value="NAD_binding_1"/>
    <property type="match status" value="1"/>
</dbReference>
<dbReference type="NCBIfam" id="TIGR01813">
    <property type="entry name" value="flavo_cyto_c"/>
    <property type="match status" value="1"/>
</dbReference>
<dbReference type="InterPro" id="IPR001433">
    <property type="entry name" value="OxRdtase_FAD/NAD-bd"/>
</dbReference>
<comment type="cofactor">
    <cofactor evidence="1">
        <name>FAD</name>
        <dbReference type="ChEBI" id="CHEBI:57692"/>
    </cofactor>
</comment>
<dbReference type="Pfam" id="PF00890">
    <property type="entry name" value="FAD_binding_2"/>
    <property type="match status" value="1"/>
</dbReference>
<dbReference type="InParanoid" id="A0A2R5GRK2"/>
<evidence type="ECO:0000259" key="10">
    <source>
        <dbReference type="Pfam" id="PF00890"/>
    </source>
</evidence>
<dbReference type="InterPro" id="IPR010960">
    <property type="entry name" value="Flavocytochrome_c"/>
</dbReference>
<dbReference type="InterPro" id="IPR039261">
    <property type="entry name" value="FNR_nucleotide-bd"/>
</dbReference>
<keyword evidence="3" id="KW-0274">FAD</keyword>
<dbReference type="PRINTS" id="PR00406">
    <property type="entry name" value="CYTB5RDTASE"/>
</dbReference>
<dbReference type="Gene3D" id="2.40.30.10">
    <property type="entry name" value="Translation factors"/>
    <property type="match status" value="1"/>
</dbReference>
<dbReference type="InterPro" id="IPR003953">
    <property type="entry name" value="FAD-dep_OxRdtase_2_FAD-bd"/>
</dbReference>
<proteinExistence type="predicted"/>
<evidence type="ECO:0000259" key="11">
    <source>
        <dbReference type="Pfam" id="PF00970"/>
    </source>
</evidence>
<dbReference type="GO" id="GO:0016156">
    <property type="term" value="F:fumarate reductase (NADH) activity"/>
    <property type="evidence" value="ECO:0007669"/>
    <property type="project" value="UniProtKB-EC"/>
</dbReference>
<dbReference type="InterPro" id="IPR027477">
    <property type="entry name" value="Succ_DH/fumarate_Rdtase_cat_sf"/>
</dbReference>
<evidence type="ECO:0000259" key="9">
    <source>
        <dbReference type="Pfam" id="PF00175"/>
    </source>
</evidence>
<comment type="caution">
    <text evidence="12">The sequence shown here is derived from an EMBL/GenBank/DDBJ whole genome shotgun (WGS) entry which is preliminary data.</text>
</comment>
<evidence type="ECO:0000256" key="1">
    <source>
        <dbReference type="ARBA" id="ARBA00001974"/>
    </source>
</evidence>
<dbReference type="SUPFAM" id="SSF51905">
    <property type="entry name" value="FAD/NAD(P)-binding domain"/>
    <property type="match status" value="1"/>
</dbReference>
<keyword evidence="13" id="KW-1185">Reference proteome</keyword>
<dbReference type="InterPro" id="IPR017938">
    <property type="entry name" value="Riboflavin_synthase-like_b-brl"/>
</dbReference>
<evidence type="ECO:0000256" key="2">
    <source>
        <dbReference type="ARBA" id="ARBA00022630"/>
    </source>
</evidence>
<dbReference type="AlphaFoldDB" id="A0A2R5GRK2"/>
<evidence type="ECO:0000256" key="5">
    <source>
        <dbReference type="ARBA" id="ARBA00050832"/>
    </source>
</evidence>
<dbReference type="PANTHER" id="PTHR43400:SF7">
    <property type="entry name" value="FAD-DEPENDENT OXIDOREDUCTASE 2 FAD BINDING DOMAIN-CONTAINING PROTEIN"/>
    <property type="match status" value="1"/>
</dbReference>
<comment type="catalytic activity">
    <reaction evidence="5">
        <text>succinate + NAD(+) = fumarate + NADH + H(+)</text>
        <dbReference type="Rhea" id="RHEA:18281"/>
        <dbReference type="ChEBI" id="CHEBI:15378"/>
        <dbReference type="ChEBI" id="CHEBI:29806"/>
        <dbReference type="ChEBI" id="CHEBI:30031"/>
        <dbReference type="ChEBI" id="CHEBI:57540"/>
        <dbReference type="ChEBI" id="CHEBI:57945"/>
        <dbReference type="EC" id="1.3.1.6"/>
    </reaction>
</comment>
<dbReference type="PANTHER" id="PTHR43400">
    <property type="entry name" value="FUMARATE REDUCTASE"/>
    <property type="match status" value="1"/>
</dbReference>
<keyword evidence="4" id="KW-0560">Oxidoreductase</keyword>
<name>A0A2R5GRK2_9STRA</name>
<feature type="domain" description="FAD-dependent oxidoreductase 2 FAD-binding" evidence="10">
    <location>
        <begin position="455"/>
        <end position="920"/>
    </location>
</feature>
<feature type="region of interest" description="Disordered" evidence="8">
    <location>
        <begin position="146"/>
        <end position="166"/>
    </location>
</feature>
<evidence type="ECO:0000256" key="7">
    <source>
        <dbReference type="ARBA" id="ARBA00077246"/>
    </source>
</evidence>
<sequence length="1220" mass="132663">MPDGDAKASRVVGSVAFERPTQVEEHVASDMLMVEGTRCAMHYKIKFYAPPGDGGGDDEAQQQVQAVCKQVFDETEATFSLWVEDSELSKINNMKEGETCSLSGPMQTVLYAASEMYSQTRGAYDPAFRPLLDHYVAAAQKRIAREDSSTDLAKEDNASKEAPKDWEQKLGERAVSLWRSLLDRGFGDQGGISRAVEQVRAHASWQTGFQLSEDQKSLTKILGGARLDLNGIAKGWAIDAIVDRLKSKGFTSAFVDWAGDIKVLGTHADGRPWTVAVAEPPSLGRIEAAARRLVGDGDQVSLHLGRDLDASAPNEDSEDVETSYLAVLELRPGQAVATSGDYEQVFRHRGRLYSHVLDPRKATMSLINEESLAQTTVVCGSAMYADALATASLAVRSPPEARALLDPFRTAFHKPLSDFLLYARAGPRVVKLAVPGVERKESLQARWREHEQAKVVVVGAGLAGFSAAIEAADAGASVVLLEKEARTGGNSAKATSGINGWGTSTQAELAVADREALFERDTHRSGKGGNTNQSLVRTLSTKSAPAIAWLKERFHVPLTVLSQLGGHSTKRTHRAPPDEHGNPVPIGYLIMKTLREAVEANYQDKIEIRTSCRATKLEQRDGRVCGVHYEQTSESGKEDCLIEGDAVILTTGGFGCDKSNDSLLKQHRPDLEGIPTTNGPFATGDGVRMGVALGANLIDMDKVQLHPTGFIDPKDPGNPTKFLAPEAIRGSGGILVNSQGRRFVDELNLRSVVAAAIQKNCDPYRDGDFVGLPFAWVILSQEAQELFGPPTLGFYKDRLGLFEACDDIDACAACIGCDPQVLKETVAAYETARSGGICEQTGKMVFPSNLTPNDTKLVLARVTPSIHYTMGGLDINASGEVQVLIADSVIGHHRHIPGLFAAGEVTGGVHGANRLGGNSLLECVVFGRIAGERAATIRQPKTSLFVDKAHETSAGWVPCVLRETRNTDFKYGKNTREIRFNLHGSLQSSGLEVGQYVALRGELDGETLQGFFSPVTRPGDEGVIGILCRFDERGGPIYKLLQYIRPGSVLQMKAMGGLRIKFSDEGMEYAGRPIRRLGLLSAGTGVAPMVQIIREYVHCAVKLRKRGREDLVAQLGANLLYAAEEEDDLAFVKCFEDLCDKFPQDFRYYCILNKPPLGWTEGVGFIKPSNIRSHVFFPPADDQLIVICGPPIFERIMVRTLLDLGFSRKHFYAYSDEDGP</sequence>
<keyword evidence="2" id="KW-0285">Flavoprotein</keyword>
<dbReference type="FunFam" id="3.90.700.10:FF:000007">
    <property type="entry name" value="NADH-dependent fumarate reductase"/>
    <property type="match status" value="1"/>
</dbReference>
<dbReference type="Gene3D" id="3.90.700.10">
    <property type="entry name" value="Succinate dehydrogenase/fumarate reductase flavoprotein, catalytic domain"/>
    <property type="match status" value="1"/>
</dbReference>
<dbReference type="Gene3D" id="3.40.50.80">
    <property type="entry name" value="Nucleotide-binding domain of ferredoxin-NADP reductase (FNR) module"/>
    <property type="match status" value="1"/>
</dbReference>
<dbReference type="InterPro" id="IPR008333">
    <property type="entry name" value="Cbr1-like_FAD-bd_dom"/>
</dbReference>
<gene>
    <name evidence="12" type="ORF">FCC1311_094492</name>
</gene>
<evidence type="ECO:0000313" key="13">
    <source>
        <dbReference type="Proteomes" id="UP000241890"/>
    </source>
</evidence>
<dbReference type="Gene3D" id="3.50.50.60">
    <property type="entry name" value="FAD/NAD(P)-binding domain"/>
    <property type="match status" value="1"/>
</dbReference>
<evidence type="ECO:0000256" key="4">
    <source>
        <dbReference type="ARBA" id="ARBA00023002"/>
    </source>
</evidence>
<dbReference type="InterPro" id="IPR050315">
    <property type="entry name" value="FAD-oxidoreductase_2"/>
</dbReference>
<dbReference type="CDD" id="cd06183">
    <property type="entry name" value="cyt_b5_reduct_like"/>
    <property type="match status" value="1"/>
</dbReference>
<dbReference type="EC" id="1.3.1.6" evidence="6"/>
<evidence type="ECO:0000256" key="8">
    <source>
        <dbReference type="SAM" id="MobiDB-lite"/>
    </source>
</evidence>
<evidence type="ECO:0000256" key="6">
    <source>
        <dbReference type="ARBA" id="ARBA00067004"/>
    </source>
</evidence>
<dbReference type="GO" id="GO:0010181">
    <property type="term" value="F:FMN binding"/>
    <property type="evidence" value="ECO:0007669"/>
    <property type="project" value="InterPro"/>
</dbReference>
<feature type="region of interest" description="Disordered" evidence="8">
    <location>
        <begin position="565"/>
        <end position="584"/>
    </location>
</feature>
<dbReference type="OrthoDB" id="10252157at2759"/>
<feature type="domain" description="Oxidoreductase FAD/NAD(P)-binding" evidence="9">
    <location>
        <begin position="1079"/>
        <end position="1197"/>
    </location>
</feature>
<accession>A0A2R5GRK2</accession>
<dbReference type="Pfam" id="PF02424">
    <property type="entry name" value="ApbE"/>
    <property type="match status" value="1"/>
</dbReference>
<dbReference type="EMBL" id="BEYU01000148">
    <property type="protein sequence ID" value="GBG33225.1"/>
    <property type="molecule type" value="Genomic_DNA"/>
</dbReference>
<evidence type="ECO:0000313" key="12">
    <source>
        <dbReference type="EMBL" id="GBG33225.1"/>
    </source>
</evidence>
<dbReference type="InterPro" id="IPR024932">
    <property type="entry name" value="ApbE"/>
</dbReference>
<dbReference type="Gene3D" id="3.10.520.10">
    <property type="entry name" value="ApbE-like domains"/>
    <property type="match status" value="1"/>
</dbReference>
<protein>
    <recommendedName>
        <fullName evidence="6">fumarate reductase (NADH)</fullName>
        <ecNumber evidence="6">1.3.1.6</ecNumber>
    </recommendedName>
    <alternativeName>
        <fullName evidence="7">NADH-dependent fumarate reductase</fullName>
    </alternativeName>
</protein>
<dbReference type="InterPro" id="IPR003374">
    <property type="entry name" value="ApbE-like_sf"/>
</dbReference>
<dbReference type="SUPFAM" id="SSF56425">
    <property type="entry name" value="Succinate dehydrogenase/fumarate reductase flavoprotein, catalytic domain"/>
    <property type="match status" value="1"/>
</dbReference>